<evidence type="ECO:0008006" key="17">
    <source>
        <dbReference type="Google" id="ProtNLM"/>
    </source>
</evidence>
<dbReference type="InterPro" id="IPR031468">
    <property type="entry name" value="SMP_LBD"/>
</dbReference>
<dbReference type="Pfam" id="PF25669">
    <property type="entry name" value="SMP_MUG190-like"/>
    <property type="match status" value="1"/>
</dbReference>
<feature type="region of interest" description="Disordered" evidence="11">
    <location>
        <begin position="343"/>
        <end position="379"/>
    </location>
</feature>
<dbReference type="InterPro" id="IPR037765">
    <property type="entry name" value="C2B_Tricalbin"/>
</dbReference>
<feature type="domain" description="SMP-LTD" evidence="14">
    <location>
        <begin position="260"/>
        <end position="511"/>
    </location>
</feature>
<evidence type="ECO:0000256" key="3">
    <source>
        <dbReference type="ARBA" id="ARBA00022553"/>
    </source>
</evidence>
<feature type="compositionally biased region" description="Basic and acidic residues" evidence="11">
    <location>
        <begin position="752"/>
        <end position="771"/>
    </location>
</feature>
<keyword evidence="5" id="KW-0677">Repeat</keyword>
<dbReference type="InterPro" id="IPR035892">
    <property type="entry name" value="C2_domain_sf"/>
</dbReference>
<dbReference type="Pfam" id="PF00168">
    <property type="entry name" value="C2"/>
    <property type="match status" value="2"/>
</dbReference>
<proteinExistence type="predicted"/>
<keyword evidence="10 12" id="KW-0472">Membrane</keyword>
<accession>A0AAN6JZJ9</accession>
<feature type="compositionally biased region" description="Basic and acidic residues" evidence="11">
    <location>
        <begin position="675"/>
        <end position="706"/>
    </location>
</feature>
<feature type="compositionally biased region" description="Basic and acidic residues" evidence="11">
    <location>
        <begin position="57"/>
        <end position="77"/>
    </location>
</feature>
<keyword evidence="2" id="KW-0813">Transport</keyword>
<dbReference type="CDD" id="cd21676">
    <property type="entry name" value="SMP_Mug190"/>
    <property type="match status" value="1"/>
</dbReference>
<evidence type="ECO:0000256" key="8">
    <source>
        <dbReference type="ARBA" id="ARBA00023055"/>
    </source>
</evidence>
<feature type="region of interest" description="Disordered" evidence="11">
    <location>
        <begin position="1"/>
        <end position="106"/>
    </location>
</feature>
<reference evidence="15" key="1">
    <citation type="journal article" date="2023" name="PhytoFront">
        <title>Draft Genome Resources of Seven Strains of Tilletia horrida, Causal Agent of Kernel Smut of Rice.</title>
        <authorList>
            <person name="Khanal S."/>
            <person name="Antony Babu S."/>
            <person name="Zhou X.G."/>
        </authorList>
    </citation>
    <scope>NUCLEOTIDE SEQUENCE</scope>
    <source>
        <strain evidence="15">TX6</strain>
    </source>
</reference>
<dbReference type="SMART" id="SM00239">
    <property type="entry name" value="C2"/>
    <property type="match status" value="2"/>
</dbReference>
<feature type="transmembrane region" description="Helical" evidence="12">
    <location>
        <begin position="216"/>
        <end position="233"/>
    </location>
</feature>
<dbReference type="PANTHER" id="PTHR47348:SF3">
    <property type="entry name" value="MEIOTICALLY UP-REGULATED GENE 190 PROTEIN"/>
    <property type="match status" value="1"/>
</dbReference>
<dbReference type="GO" id="GO:0006869">
    <property type="term" value="P:lipid transport"/>
    <property type="evidence" value="ECO:0007669"/>
    <property type="project" value="UniProtKB-KW"/>
</dbReference>
<dbReference type="PROSITE" id="PS51847">
    <property type="entry name" value="SMP"/>
    <property type="match status" value="1"/>
</dbReference>
<comment type="caution">
    <text evidence="15">The sequence shown here is derived from an EMBL/GenBank/DDBJ whole genome shotgun (WGS) entry which is preliminary data.</text>
</comment>
<dbReference type="SUPFAM" id="SSF49562">
    <property type="entry name" value="C2 domain (Calcium/lipid-binding domain, CaLB)"/>
    <property type="match status" value="2"/>
</dbReference>
<feature type="domain" description="C2" evidence="13">
    <location>
        <begin position="509"/>
        <end position="633"/>
    </location>
</feature>
<organism evidence="15 16">
    <name type="scientific">Tilletia horrida</name>
    <dbReference type="NCBI Taxonomy" id="155126"/>
    <lineage>
        <taxon>Eukaryota</taxon>
        <taxon>Fungi</taxon>
        <taxon>Dikarya</taxon>
        <taxon>Basidiomycota</taxon>
        <taxon>Ustilaginomycotina</taxon>
        <taxon>Exobasidiomycetes</taxon>
        <taxon>Tilletiales</taxon>
        <taxon>Tilletiaceae</taxon>
        <taxon>Tilletia</taxon>
    </lineage>
</organism>
<dbReference type="AlphaFoldDB" id="A0AAN6JZJ9"/>
<keyword evidence="7 12" id="KW-1133">Transmembrane helix</keyword>
<feature type="compositionally biased region" description="Acidic residues" evidence="11">
    <location>
        <begin position="368"/>
        <end position="379"/>
    </location>
</feature>
<dbReference type="PANTHER" id="PTHR47348">
    <property type="entry name" value="MEIOTICALLY UP-REGULATED GENE 190 PROTEIN"/>
    <property type="match status" value="1"/>
</dbReference>
<keyword evidence="8" id="KW-0445">Lipid transport</keyword>
<dbReference type="GO" id="GO:0008289">
    <property type="term" value="F:lipid binding"/>
    <property type="evidence" value="ECO:0007669"/>
    <property type="project" value="UniProtKB-KW"/>
</dbReference>
<feature type="transmembrane region" description="Helical" evidence="12">
    <location>
        <begin position="188"/>
        <end position="210"/>
    </location>
</feature>
<evidence type="ECO:0000256" key="4">
    <source>
        <dbReference type="ARBA" id="ARBA00022692"/>
    </source>
</evidence>
<dbReference type="Proteomes" id="UP001176517">
    <property type="component" value="Unassembled WGS sequence"/>
</dbReference>
<dbReference type="Gene3D" id="2.60.40.150">
    <property type="entry name" value="C2 domain"/>
    <property type="match status" value="2"/>
</dbReference>
<evidence type="ECO:0000256" key="6">
    <source>
        <dbReference type="ARBA" id="ARBA00022824"/>
    </source>
</evidence>
<evidence type="ECO:0000256" key="5">
    <source>
        <dbReference type="ARBA" id="ARBA00022737"/>
    </source>
</evidence>
<evidence type="ECO:0000256" key="7">
    <source>
        <dbReference type="ARBA" id="ARBA00022989"/>
    </source>
</evidence>
<dbReference type="PROSITE" id="PS50004">
    <property type="entry name" value="C2"/>
    <property type="match status" value="2"/>
</dbReference>
<evidence type="ECO:0000259" key="14">
    <source>
        <dbReference type="PROSITE" id="PS51847"/>
    </source>
</evidence>
<feature type="compositionally biased region" description="Basic and acidic residues" evidence="11">
    <location>
        <begin position="18"/>
        <end position="28"/>
    </location>
</feature>
<keyword evidence="4 12" id="KW-0812">Transmembrane</keyword>
<dbReference type="InterPro" id="IPR000008">
    <property type="entry name" value="C2_dom"/>
</dbReference>
<keyword evidence="6" id="KW-0256">Endoplasmic reticulum</keyword>
<comment type="subcellular location">
    <subcellularLocation>
        <location evidence="1">Endoplasmic reticulum membrane</location>
    </subcellularLocation>
</comment>
<name>A0AAN6JZJ9_9BASI</name>
<keyword evidence="3" id="KW-0597">Phosphoprotein</keyword>
<evidence type="ECO:0000313" key="16">
    <source>
        <dbReference type="Proteomes" id="UP001176517"/>
    </source>
</evidence>
<feature type="region of interest" description="Disordered" evidence="11">
    <location>
        <begin position="752"/>
        <end position="773"/>
    </location>
</feature>
<sequence>MSAWSEHNKVPTVAEYNQIEHDREESARMNHSIPAQSAAEEAAPGSKKLPPEPVAQKPERSDEGQISEGAKEKERLKKAAQSKNDKPAQSFQAKGERTVRDPITGQDVVISDASKDTAVDQTKLDPTNTEVAGYSTNVPGDEKAKAASQSTLYTTPHPAQPTSILLQRFPPPIEPPTLKRLDGVFSHLAQVLAVALSAVWFFTAFGAGWFRFFLRTSIFVGVGVGGFILTHLASRKLEKELLSVRMEMERQRGEENSPPYGESAEWLNAAIACIWKQIDPAMFIPIGDMVEDIMQQSLPGFISAVKLSDIGIGDNPFRFVALRGLPDMQGDKEYPREEWIHQGKPDEAHGGTVMESAPPGNAPLKPEDDQDGDGIADEDESGDFLNYEISFSYSSRPGADERTRSKNIHLLIQFFLGALDLFRFPINIWAQVEHISGTIRLRAQIVQTPPYIRNLTFTLMGVPRVEISVVPLAKALPNVLDLPLISGFVQSSIAAACNMYVAPKSMTLNLGQMLSGGGVKKDTDNVGVLVVRILHAKDLSAQDAGGKSDPYIVLSFARFGRPLYSSRIIFEDLNPVFVEEAYLLVSKDDIRSDEQLSVQLWDSDKRTADDIQGRVTEPLKDLMKTPNKMTRRTDDLKGFEEADKMQGTLTWEVGYFEKAALNRALQKKAPPAAADAKKKKEEDEKKSAAEKEKDAVKEQERQDREAAAAPMDSAEEADALTTPPDHRWKSGIFSLTIDHISGLERRQLFEKGVMGKEREGPSGQDVDKEAETESQLPNSYCEILINSQVVYKTRVKMLSNMPFFAAGSEFFIKNWQDASVQIVVRDARTREHDPILGIVDLDLEELFAESSVASGSYSLGDGIGYGKVYIQAVFKAVKLDLAPERLGWDTVTVELIDYLKIEGVDEDWTKKLQGKKITVSTGDDTEKVESAEKQEVKAQNGDIPEPFLRLPCYARYSTNLVFEIGKSLSVGPFGGAPEAIAVLNLSDIPDDEVRDLKLPILVGDNLGTLARNYINDVTAETHKYEVVGHLSVKVRVDPGLSFDHEGVAQQGGKQRHEYEIYNRLEGMPARAEENAKADEDGVIDSAEKKEINDAKKEALHARHRGAYGYTTVRESKWAVDNLKYKARKLSRKLAGKQERDQTVASEA</sequence>
<dbReference type="InterPro" id="IPR037767">
    <property type="entry name" value="C2A_Mug190-like"/>
</dbReference>
<evidence type="ECO:0000256" key="1">
    <source>
        <dbReference type="ARBA" id="ARBA00004586"/>
    </source>
</evidence>
<protein>
    <recommendedName>
        <fullName evidence="17">C2 domain-containing protein</fullName>
    </recommendedName>
</protein>
<feature type="region of interest" description="Disordered" evidence="11">
    <location>
        <begin position="666"/>
        <end position="725"/>
    </location>
</feature>
<keyword evidence="16" id="KW-1185">Reference proteome</keyword>
<evidence type="ECO:0000256" key="12">
    <source>
        <dbReference type="SAM" id="Phobius"/>
    </source>
</evidence>
<dbReference type="GO" id="GO:0005789">
    <property type="term" value="C:endoplasmic reticulum membrane"/>
    <property type="evidence" value="ECO:0007669"/>
    <property type="project" value="UniProtKB-SubCell"/>
</dbReference>
<gene>
    <name evidence="15" type="ORF">OC846_001795</name>
</gene>
<dbReference type="Pfam" id="PF25331">
    <property type="entry name" value="C2_Mug190_3rd"/>
    <property type="match status" value="1"/>
</dbReference>
<evidence type="ECO:0000256" key="9">
    <source>
        <dbReference type="ARBA" id="ARBA00023121"/>
    </source>
</evidence>
<evidence type="ECO:0000313" key="15">
    <source>
        <dbReference type="EMBL" id="KAK0555282.1"/>
    </source>
</evidence>
<dbReference type="InterPro" id="IPR057349">
    <property type="entry name" value="C2_Mug190_3rd"/>
</dbReference>
<dbReference type="CDD" id="cd04041">
    <property type="entry name" value="C2A_fungal"/>
    <property type="match status" value="1"/>
</dbReference>
<dbReference type="CDD" id="cd04052">
    <property type="entry name" value="C2B_Tricalbin-like"/>
    <property type="match status" value="1"/>
</dbReference>
<evidence type="ECO:0000256" key="11">
    <source>
        <dbReference type="SAM" id="MobiDB-lite"/>
    </source>
</evidence>
<evidence type="ECO:0000259" key="13">
    <source>
        <dbReference type="PROSITE" id="PS50004"/>
    </source>
</evidence>
<keyword evidence="9" id="KW-0446">Lipid-binding</keyword>
<dbReference type="EMBL" id="JAPDMZ010000029">
    <property type="protein sequence ID" value="KAK0555282.1"/>
    <property type="molecule type" value="Genomic_DNA"/>
</dbReference>
<evidence type="ECO:0000256" key="2">
    <source>
        <dbReference type="ARBA" id="ARBA00022448"/>
    </source>
</evidence>
<dbReference type="GO" id="GO:0061817">
    <property type="term" value="P:endoplasmic reticulum-plasma membrane tethering"/>
    <property type="evidence" value="ECO:0007669"/>
    <property type="project" value="InterPro"/>
</dbReference>
<feature type="domain" description="C2" evidence="13">
    <location>
        <begin position="712"/>
        <end position="857"/>
    </location>
</feature>
<evidence type="ECO:0000256" key="10">
    <source>
        <dbReference type="ARBA" id="ARBA00023136"/>
    </source>
</evidence>